<evidence type="ECO:0000256" key="2">
    <source>
        <dbReference type="ARBA" id="ARBA00022603"/>
    </source>
</evidence>
<evidence type="ECO:0000256" key="3">
    <source>
        <dbReference type="ARBA" id="ARBA00022679"/>
    </source>
</evidence>
<dbReference type="eggNOG" id="ENOG502QY7G">
    <property type="taxonomic scope" value="Eukaryota"/>
</dbReference>
<evidence type="ECO:0000256" key="1">
    <source>
        <dbReference type="ARBA" id="ARBA00004173"/>
    </source>
</evidence>
<dbReference type="EMBL" id="HE580277">
    <property type="protein sequence ID" value="CCD27284.1"/>
    <property type="molecule type" value="Genomic_DNA"/>
</dbReference>
<dbReference type="InterPro" id="IPR023165">
    <property type="entry name" value="rRNA_Ade_diMease-like_C"/>
</dbReference>
<dbReference type="GO" id="GO:0034246">
    <property type="term" value="F:mitochondrial transcription factor activity"/>
    <property type="evidence" value="ECO:0007669"/>
    <property type="project" value="EnsemblFungi"/>
</dbReference>
<evidence type="ECO:0000256" key="5">
    <source>
        <dbReference type="ARBA" id="ARBA00022884"/>
    </source>
</evidence>
<comment type="similarity">
    <text evidence="7 8">Belongs to the class I-like SAM-binding methyltransferase superfamily. rRNA adenine N(6)-methyltransferase family.</text>
</comment>
<dbReference type="PROSITE" id="PS51689">
    <property type="entry name" value="SAM_RNA_A_N6_MT"/>
    <property type="match status" value="1"/>
</dbReference>
<sequence>MRVPLPPLEQIQQITQRYGARYLINPNVYDKIYDKLNLEATYKDPSKLQILDLYSGPGIQSATFYNRYSPSQCVLMESRPQFLRFIQNNYTSDSSSSPLILYPQDPYNWKSFINLIEKDKVLIPKKEPFEQVHDSFLITGNLTNHNNESLIMQWFACIGNQNWLQRFGRVKMLLWIPVSTAIKLLAPLGSKNRSKMSVIGDTLTDINLIAISNEKDLKKFDAVLLKNNHPLVFDGSDNKMMLQTVNHSNSNDSSNNSIVLLEITPKFIELDFENWDYVTKHLMVLKRTKLTDAFDSLGHGSKDYFTSKIEDKDFLKKTPADLDWKEFIHLTELFANWPFKPDIYMDFIDILQEESSA</sequence>
<dbReference type="PANTHER" id="PTHR11727:SF17">
    <property type="entry name" value="DIMETHYLADENOSINE TRANSFERASE 1, MITOCHONDRIAL"/>
    <property type="match status" value="1"/>
</dbReference>
<feature type="binding site" evidence="7">
    <location>
        <position position="119"/>
    </location>
    <ligand>
        <name>S-adenosyl-L-methionine</name>
        <dbReference type="ChEBI" id="CHEBI:59789"/>
    </ligand>
</feature>
<feature type="binding site" evidence="7">
    <location>
        <position position="23"/>
    </location>
    <ligand>
        <name>S-adenosyl-L-methionine</name>
        <dbReference type="ChEBI" id="CHEBI:59789"/>
    </ligand>
</feature>
<dbReference type="Pfam" id="PF00398">
    <property type="entry name" value="RrnaAD"/>
    <property type="match status" value="1"/>
</dbReference>
<dbReference type="EC" id="2.1.1.-" evidence="8"/>
<comment type="function">
    <text evidence="6">Mitochondrial transcription factor that confers selective promoter recognition on the core subunit of the yeast mitochondrial RNA polymerase. Interacts with DNA in a non-specific manner.</text>
</comment>
<gene>
    <name evidence="9" type="primary">NDAI0K00930</name>
    <name evidence="9" type="ordered locus">NDAI_0K00930</name>
</gene>
<dbReference type="KEGG" id="ndi:NDAI_0K00930"/>
<feature type="binding site" evidence="7">
    <location>
        <position position="77"/>
    </location>
    <ligand>
        <name>S-adenosyl-L-methionine</name>
        <dbReference type="ChEBI" id="CHEBI:59789"/>
    </ligand>
</feature>
<dbReference type="GO" id="GO:0003723">
    <property type="term" value="F:RNA binding"/>
    <property type="evidence" value="ECO:0007669"/>
    <property type="project" value="UniProtKB-UniRule"/>
</dbReference>
<dbReference type="Gene3D" id="3.40.50.150">
    <property type="entry name" value="Vaccinia Virus protein VP39"/>
    <property type="match status" value="1"/>
</dbReference>
<dbReference type="OrthoDB" id="16079at2759"/>
<reference evidence="9 10" key="1">
    <citation type="journal article" date="2011" name="Proc. Natl. Acad. Sci. U.S.A.">
        <title>Evolutionary erosion of yeast sex chromosomes by mating-type switching accidents.</title>
        <authorList>
            <person name="Gordon J.L."/>
            <person name="Armisen D."/>
            <person name="Proux-Wera E."/>
            <person name="Oheigeartaigh S.S."/>
            <person name="Byrne K.P."/>
            <person name="Wolfe K.H."/>
        </authorList>
    </citation>
    <scope>NUCLEOTIDE SEQUENCE [LARGE SCALE GENOMIC DNA]</scope>
    <source>
        <strain evidence="10">ATCC 10597 / BCRC 20456 / CBS 421 / NBRC 0211 / NRRL Y-12639</strain>
    </source>
</reference>
<dbReference type="HOGENOM" id="CLU_034228_0_0_1"/>
<evidence type="ECO:0000256" key="8">
    <source>
        <dbReference type="RuleBase" id="RU362106"/>
    </source>
</evidence>
<keyword evidence="10" id="KW-1185">Reference proteome</keyword>
<keyword evidence="5 7" id="KW-0694">RNA-binding</keyword>
<evidence type="ECO:0000256" key="7">
    <source>
        <dbReference type="PROSITE-ProRule" id="PRU01026"/>
    </source>
</evidence>
<feature type="binding site" evidence="7">
    <location>
        <position position="141"/>
    </location>
    <ligand>
        <name>S-adenosyl-L-methionine</name>
        <dbReference type="ChEBI" id="CHEBI:59789"/>
    </ligand>
</feature>
<dbReference type="InterPro" id="IPR001737">
    <property type="entry name" value="KsgA/Erm"/>
</dbReference>
<name>G0WHM3_NAUDC</name>
<evidence type="ECO:0000256" key="4">
    <source>
        <dbReference type="ARBA" id="ARBA00022691"/>
    </source>
</evidence>
<dbReference type="STRING" id="1071378.G0WHM3"/>
<keyword evidence="8" id="KW-0698">rRNA processing</keyword>
<evidence type="ECO:0000256" key="6">
    <source>
        <dbReference type="ARBA" id="ARBA00024915"/>
    </source>
</evidence>
<dbReference type="InterPro" id="IPR029063">
    <property type="entry name" value="SAM-dependent_MTases_sf"/>
</dbReference>
<dbReference type="AlphaFoldDB" id="G0WHM3"/>
<dbReference type="Proteomes" id="UP000000689">
    <property type="component" value="Chromosome 11"/>
</dbReference>
<dbReference type="GO" id="GO:0005759">
    <property type="term" value="C:mitochondrial matrix"/>
    <property type="evidence" value="ECO:0007669"/>
    <property type="project" value="EnsemblFungi"/>
</dbReference>
<organism evidence="9 10">
    <name type="scientific">Naumovozyma dairenensis (strain ATCC 10597 / BCRC 20456 / CBS 421 / NBRC 0211 / NRRL Y-12639)</name>
    <name type="common">Saccharomyces dairenensis</name>
    <dbReference type="NCBI Taxonomy" id="1071378"/>
    <lineage>
        <taxon>Eukaryota</taxon>
        <taxon>Fungi</taxon>
        <taxon>Dikarya</taxon>
        <taxon>Ascomycota</taxon>
        <taxon>Saccharomycotina</taxon>
        <taxon>Saccharomycetes</taxon>
        <taxon>Saccharomycetales</taxon>
        <taxon>Saccharomycetaceae</taxon>
        <taxon>Naumovozyma</taxon>
    </lineage>
</organism>
<dbReference type="PANTHER" id="PTHR11727">
    <property type="entry name" value="DIMETHYLADENOSINE TRANSFERASE"/>
    <property type="match status" value="1"/>
</dbReference>
<accession>G0WHM3</accession>
<proteinExistence type="inferred from homology"/>
<dbReference type="GO" id="GO:0006391">
    <property type="term" value="P:transcription initiation at mitochondrial promoter"/>
    <property type="evidence" value="ECO:0007669"/>
    <property type="project" value="EnsemblFungi"/>
</dbReference>
<evidence type="ECO:0000313" key="10">
    <source>
        <dbReference type="Proteomes" id="UP000000689"/>
    </source>
</evidence>
<dbReference type="SUPFAM" id="SSF53335">
    <property type="entry name" value="S-adenosyl-L-methionine-dependent methyltransferases"/>
    <property type="match status" value="1"/>
</dbReference>
<keyword evidence="2 7" id="KW-0489">Methyltransferase</keyword>
<dbReference type="GO" id="GO:0032786">
    <property type="term" value="P:positive regulation of DNA-templated transcription, elongation"/>
    <property type="evidence" value="ECO:0007669"/>
    <property type="project" value="EnsemblFungi"/>
</dbReference>
<comment type="subcellular location">
    <subcellularLocation>
        <location evidence="1">Mitochondrion</location>
    </subcellularLocation>
</comment>
<dbReference type="GO" id="GO:0000179">
    <property type="term" value="F:rRNA (adenine-N6,N6-)-dimethyltransferase activity"/>
    <property type="evidence" value="ECO:0007669"/>
    <property type="project" value="UniProtKB-UniRule"/>
</dbReference>
<dbReference type="RefSeq" id="XP_003672527.1">
    <property type="nucleotide sequence ID" value="XM_003672479.1"/>
</dbReference>
<dbReference type="Gene3D" id="1.10.8.100">
    <property type="entry name" value="Ribosomal RNA adenine dimethylase-like, domain 2"/>
    <property type="match status" value="1"/>
</dbReference>
<dbReference type="GeneID" id="11497572"/>
<dbReference type="GO" id="GO:0005758">
    <property type="term" value="C:mitochondrial intermembrane space"/>
    <property type="evidence" value="ECO:0007669"/>
    <property type="project" value="EnsemblFungi"/>
</dbReference>
<keyword evidence="4 7" id="KW-0949">S-adenosyl-L-methionine</keyword>
<evidence type="ECO:0000313" key="9">
    <source>
        <dbReference type="EMBL" id="CCD27284.1"/>
    </source>
</evidence>
<dbReference type="GO" id="GO:0034245">
    <property type="term" value="C:mitochondrial DNA-directed RNA polymerase complex"/>
    <property type="evidence" value="ECO:0007669"/>
    <property type="project" value="EnsemblFungi"/>
</dbReference>
<keyword evidence="3 7" id="KW-0808">Transferase</keyword>
<comment type="caution">
    <text evidence="7">Lacks conserved residue(s) required for the propagation of feature annotation.</text>
</comment>
<protein>
    <recommendedName>
        <fullName evidence="8">rRNA adenine N(6)-methyltransferase</fullName>
        <ecNumber evidence="8">2.1.1.-</ecNumber>
    </recommendedName>
</protein>
<dbReference type="OMA" id="WDYVTKH"/>